<gene>
    <name evidence="2" type="ORF">AVR91_0204195</name>
</gene>
<proteinExistence type="predicted"/>
<dbReference type="EMBL" id="LQMT02000006">
    <property type="protein sequence ID" value="ONF73938.1"/>
    <property type="molecule type" value="Genomic_DNA"/>
</dbReference>
<evidence type="ECO:0000256" key="1">
    <source>
        <dbReference type="SAM" id="Phobius"/>
    </source>
</evidence>
<feature type="transmembrane region" description="Helical" evidence="1">
    <location>
        <begin position="16"/>
        <end position="35"/>
    </location>
</feature>
<name>A0A1W2M205_9PSEU</name>
<keyword evidence="1" id="KW-0472">Membrane</keyword>
<dbReference type="AlphaFoldDB" id="A0A1W2M205"/>
<feature type="transmembrane region" description="Helical" evidence="1">
    <location>
        <begin position="42"/>
        <end position="65"/>
    </location>
</feature>
<accession>A0A1W2M205</accession>
<reference evidence="2 3" key="1">
    <citation type="submission" date="2016-12" db="EMBL/GenBank/DDBJ databases">
        <title>Amycolatopsis keratiniphila subsp. keratiniphila genome sequencing and assembly.</title>
        <authorList>
            <person name="Mayilraj S."/>
            <person name="Kaur N."/>
        </authorList>
    </citation>
    <scope>NUCLEOTIDE SEQUENCE [LARGE SCALE GENOMIC DNA]</scope>
    <source>
        <strain evidence="2 3">DSM 44409</strain>
    </source>
</reference>
<protein>
    <submittedName>
        <fullName evidence="2">Uncharacterized protein</fullName>
    </submittedName>
</protein>
<organism evidence="2 3">
    <name type="scientific">Amycolatopsis keratiniphila subsp. keratiniphila</name>
    <dbReference type="NCBI Taxonomy" id="227715"/>
    <lineage>
        <taxon>Bacteria</taxon>
        <taxon>Bacillati</taxon>
        <taxon>Actinomycetota</taxon>
        <taxon>Actinomycetes</taxon>
        <taxon>Pseudonocardiales</taxon>
        <taxon>Pseudonocardiaceae</taxon>
        <taxon>Amycolatopsis</taxon>
        <taxon>Amycolatopsis japonica group</taxon>
    </lineage>
</organism>
<dbReference type="RefSeq" id="WP_063276397.1">
    <property type="nucleotide sequence ID" value="NZ_LQMT02000006.1"/>
</dbReference>
<evidence type="ECO:0000313" key="2">
    <source>
        <dbReference type="EMBL" id="ONF73938.1"/>
    </source>
</evidence>
<keyword evidence="1" id="KW-0812">Transmembrane</keyword>
<dbReference type="Proteomes" id="UP000076660">
    <property type="component" value="Unassembled WGS sequence"/>
</dbReference>
<keyword evidence="1" id="KW-1133">Transmembrane helix</keyword>
<sequence>MTTTGVREALAVLPTWRWSAAYVAAAVAVLLLNLVARVSGALVGAVAGYLIAGPLGGAAGLLVGASAQDGPVFRLVSSLILDGSARLGGAMNRAAAEVADLAQAAKETAETSAYGRPLAGVRV</sequence>
<evidence type="ECO:0000313" key="3">
    <source>
        <dbReference type="Proteomes" id="UP000076660"/>
    </source>
</evidence>
<comment type="caution">
    <text evidence="2">The sequence shown here is derived from an EMBL/GenBank/DDBJ whole genome shotgun (WGS) entry which is preliminary data.</text>
</comment>